<dbReference type="Proteomes" id="UP000000872">
    <property type="component" value="Segment"/>
</dbReference>
<organismHost>
    <name type="scientific">Amsacta</name>
    <dbReference type="NCBI Taxonomy" id="340055"/>
</organismHost>
<accession>Q9EN38</accession>
<gene>
    <name evidence="1" type="primary">AMV008</name>
</gene>
<dbReference type="OrthoDB" id="36964at10239"/>
<name>Q9EN38_AMEPV</name>
<dbReference type="GeneID" id="1494598"/>
<organism evidence="1 2">
    <name type="scientific">Amsacta moorei entomopoxvirus</name>
    <name type="common">AmEPV</name>
    <dbReference type="NCBI Taxonomy" id="28321"/>
    <lineage>
        <taxon>Viruses</taxon>
        <taxon>Varidnaviria</taxon>
        <taxon>Bamfordvirae</taxon>
        <taxon>Nucleocytoviricota</taxon>
        <taxon>Pokkesviricetes</taxon>
        <taxon>Chitovirales</taxon>
        <taxon>Poxviridae</taxon>
        <taxon>Entomopoxvirinae</taxon>
        <taxon>Betaentomopoxvirus</taxon>
    </lineage>
</organism>
<reference evidence="1 2" key="1">
    <citation type="journal article" date="2000" name="Virology">
        <title>Complete genomic sequence of the Amsacta moorei entomopoxvirus: analysis and comparison with other poxviruses.</title>
        <authorList>
            <person name="Bawden A.L."/>
            <person name="Glassberg K.J."/>
            <person name="Diggans J."/>
            <person name="Shaw R."/>
            <person name="Farmerie W."/>
            <person name="Moyer R.W."/>
        </authorList>
    </citation>
    <scope>NUCLEOTIDE SEQUENCE [LARGE SCALE GENOMIC DNA]</scope>
</reference>
<proteinExistence type="predicted"/>
<dbReference type="EMBL" id="AF250284">
    <property type="protein sequence ID" value="AAG02714.1"/>
    <property type="molecule type" value="Genomic_DNA"/>
</dbReference>
<sequence length="99" mass="11883">MIPNNDLDFINKFNNLSRDIIILRNKKLYKECDELIHVLLDIIFRFTHINKSIFTICLFFDNDSITFLNLPNDNYLYKIIKNRYKIDDSDVVNVIIKII</sequence>
<dbReference type="RefSeq" id="NP_064790.1">
    <property type="nucleotide sequence ID" value="NC_002520.1"/>
</dbReference>
<evidence type="ECO:0000313" key="1">
    <source>
        <dbReference type="EMBL" id="AAG02714.1"/>
    </source>
</evidence>
<evidence type="ECO:0000313" key="2">
    <source>
        <dbReference type="Proteomes" id="UP000000872"/>
    </source>
</evidence>
<protein>
    <submittedName>
        <fullName evidence="1">AMV008</fullName>
    </submittedName>
</protein>
<dbReference type="KEGG" id="vg:1494598"/>
<keyword evidence="2" id="KW-1185">Reference proteome</keyword>